<evidence type="ECO:0000313" key="3">
    <source>
        <dbReference type="Proteomes" id="UP000765509"/>
    </source>
</evidence>
<feature type="non-terminal residue" evidence="2">
    <location>
        <position position="1"/>
    </location>
</feature>
<dbReference type="Proteomes" id="UP000765509">
    <property type="component" value="Unassembled WGS sequence"/>
</dbReference>
<dbReference type="EMBL" id="AVOT02105289">
    <property type="protein sequence ID" value="MBW0579530.1"/>
    <property type="molecule type" value="Genomic_DNA"/>
</dbReference>
<sequence>AKRGKRGKPSSPQGQVGPKPQSDPPEPILAINPMDTKIAIEPIGPNSGHGPPSTTFPAMASGNHQRPSNQPSKHSPQLKVNSSIPPCTPYSSLQEWCIYGIRYHYAPFLLSNSMVTLSRPYPTIPNQGPRIQCPF</sequence>
<protein>
    <submittedName>
        <fullName evidence="2">Uncharacterized protein</fullName>
    </submittedName>
</protein>
<feature type="compositionally biased region" description="Polar residues" evidence="1">
    <location>
        <begin position="52"/>
        <end position="84"/>
    </location>
</feature>
<dbReference type="AlphaFoldDB" id="A0A9Q3Q061"/>
<evidence type="ECO:0000256" key="1">
    <source>
        <dbReference type="SAM" id="MobiDB-lite"/>
    </source>
</evidence>
<evidence type="ECO:0000313" key="2">
    <source>
        <dbReference type="EMBL" id="MBW0579530.1"/>
    </source>
</evidence>
<gene>
    <name evidence="2" type="ORF">O181_119245</name>
</gene>
<organism evidence="2 3">
    <name type="scientific">Austropuccinia psidii MF-1</name>
    <dbReference type="NCBI Taxonomy" id="1389203"/>
    <lineage>
        <taxon>Eukaryota</taxon>
        <taxon>Fungi</taxon>
        <taxon>Dikarya</taxon>
        <taxon>Basidiomycota</taxon>
        <taxon>Pucciniomycotina</taxon>
        <taxon>Pucciniomycetes</taxon>
        <taxon>Pucciniales</taxon>
        <taxon>Sphaerophragmiaceae</taxon>
        <taxon>Austropuccinia</taxon>
    </lineage>
</organism>
<reference evidence="2" key="1">
    <citation type="submission" date="2021-03" db="EMBL/GenBank/DDBJ databases">
        <title>Draft genome sequence of rust myrtle Austropuccinia psidii MF-1, a brazilian biotype.</title>
        <authorList>
            <person name="Quecine M.C."/>
            <person name="Pachon D.M.R."/>
            <person name="Bonatelli M.L."/>
            <person name="Correr F.H."/>
            <person name="Franceschini L.M."/>
            <person name="Leite T.F."/>
            <person name="Margarido G.R.A."/>
            <person name="Almeida C.A."/>
            <person name="Ferrarezi J.A."/>
            <person name="Labate C.A."/>
        </authorList>
    </citation>
    <scope>NUCLEOTIDE SEQUENCE</scope>
    <source>
        <strain evidence="2">MF-1</strain>
    </source>
</reference>
<comment type="caution">
    <text evidence="2">The sequence shown here is derived from an EMBL/GenBank/DDBJ whole genome shotgun (WGS) entry which is preliminary data.</text>
</comment>
<feature type="region of interest" description="Disordered" evidence="1">
    <location>
        <begin position="1"/>
        <end position="84"/>
    </location>
</feature>
<keyword evidence="3" id="KW-1185">Reference proteome</keyword>
<name>A0A9Q3Q061_9BASI</name>
<accession>A0A9Q3Q061</accession>
<proteinExistence type="predicted"/>